<gene>
    <name evidence="2" type="ORF">OVN521_LOCUS2307</name>
</gene>
<dbReference type="Proteomes" id="UP000663866">
    <property type="component" value="Unassembled WGS sequence"/>
</dbReference>
<keyword evidence="1" id="KW-0472">Membrane</keyword>
<dbReference type="AlphaFoldDB" id="A0A819A406"/>
<evidence type="ECO:0000256" key="1">
    <source>
        <dbReference type="SAM" id="Phobius"/>
    </source>
</evidence>
<feature type="transmembrane region" description="Helical" evidence="1">
    <location>
        <begin position="179"/>
        <end position="203"/>
    </location>
</feature>
<proteinExistence type="predicted"/>
<organism evidence="2 3">
    <name type="scientific">Rotaria magnacalcarata</name>
    <dbReference type="NCBI Taxonomy" id="392030"/>
    <lineage>
        <taxon>Eukaryota</taxon>
        <taxon>Metazoa</taxon>
        <taxon>Spiralia</taxon>
        <taxon>Gnathifera</taxon>
        <taxon>Rotifera</taxon>
        <taxon>Eurotatoria</taxon>
        <taxon>Bdelloidea</taxon>
        <taxon>Philodinida</taxon>
        <taxon>Philodinidae</taxon>
        <taxon>Rotaria</taxon>
    </lineage>
</organism>
<feature type="transmembrane region" description="Helical" evidence="1">
    <location>
        <begin position="88"/>
        <end position="107"/>
    </location>
</feature>
<comment type="caution">
    <text evidence="2">The sequence shown here is derived from an EMBL/GenBank/DDBJ whole genome shotgun (WGS) entry which is preliminary data.</text>
</comment>
<keyword evidence="3" id="KW-1185">Reference proteome</keyword>
<keyword evidence="1" id="KW-0812">Transmembrane</keyword>
<evidence type="ECO:0000313" key="3">
    <source>
        <dbReference type="Proteomes" id="UP000663866"/>
    </source>
</evidence>
<dbReference type="EMBL" id="CAJOBG010000177">
    <property type="protein sequence ID" value="CAF3772188.1"/>
    <property type="molecule type" value="Genomic_DNA"/>
</dbReference>
<feature type="transmembrane region" description="Helical" evidence="1">
    <location>
        <begin position="119"/>
        <end position="142"/>
    </location>
</feature>
<evidence type="ECO:0000313" key="2">
    <source>
        <dbReference type="EMBL" id="CAF3772188.1"/>
    </source>
</evidence>
<name>A0A819A406_9BILA</name>
<accession>A0A819A406</accession>
<feature type="transmembrane region" description="Helical" evidence="1">
    <location>
        <begin position="54"/>
        <end position="76"/>
    </location>
</feature>
<sequence length="218" mass="24541">MRTPDLTSASYIMSETTWTYPRLSLAKKVNSRAAISARSDIDYEMSWRSKFSKIPVLILGIVQVVLTLLIFILEIASLAVYNYQATGAGIWCSLSFIAAAILTILLVKKWDRSRLWATRVFIAQILLLVFTFILIGIVGNFISTNSNAYSASSSTSIGSVADMFASFRTKYRIMQAQLAFAIILMFTGLGYVIFYILLTYLALWKPFHTLDISHLFQK</sequence>
<keyword evidence="1" id="KW-1133">Transmembrane helix</keyword>
<protein>
    <submittedName>
        <fullName evidence="2">Uncharacterized protein</fullName>
    </submittedName>
</protein>
<reference evidence="2" key="1">
    <citation type="submission" date="2021-02" db="EMBL/GenBank/DDBJ databases">
        <authorList>
            <person name="Nowell W R."/>
        </authorList>
    </citation>
    <scope>NUCLEOTIDE SEQUENCE</scope>
</reference>